<dbReference type="Proteomes" id="UP000821853">
    <property type="component" value="Chromosome 5"/>
</dbReference>
<evidence type="ECO:0000313" key="2">
    <source>
        <dbReference type="Proteomes" id="UP000821853"/>
    </source>
</evidence>
<accession>A0A9J6GAS9</accession>
<reference evidence="1 2" key="1">
    <citation type="journal article" date="2020" name="Cell">
        <title>Large-Scale Comparative Analyses of Tick Genomes Elucidate Their Genetic Diversity and Vector Capacities.</title>
        <authorList>
            <consortium name="Tick Genome and Microbiome Consortium (TIGMIC)"/>
            <person name="Jia N."/>
            <person name="Wang J."/>
            <person name="Shi W."/>
            <person name="Du L."/>
            <person name="Sun Y."/>
            <person name="Zhan W."/>
            <person name="Jiang J.F."/>
            <person name="Wang Q."/>
            <person name="Zhang B."/>
            <person name="Ji P."/>
            <person name="Bell-Sakyi L."/>
            <person name="Cui X.M."/>
            <person name="Yuan T.T."/>
            <person name="Jiang B.G."/>
            <person name="Yang W.F."/>
            <person name="Lam T.T."/>
            <person name="Chang Q.C."/>
            <person name="Ding S.J."/>
            <person name="Wang X.J."/>
            <person name="Zhu J.G."/>
            <person name="Ruan X.D."/>
            <person name="Zhao L."/>
            <person name="Wei J.T."/>
            <person name="Ye R.Z."/>
            <person name="Que T.C."/>
            <person name="Du C.H."/>
            <person name="Zhou Y.H."/>
            <person name="Cheng J.X."/>
            <person name="Dai P.F."/>
            <person name="Guo W.B."/>
            <person name="Han X.H."/>
            <person name="Huang E.J."/>
            <person name="Li L.F."/>
            <person name="Wei W."/>
            <person name="Gao Y.C."/>
            <person name="Liu J.Z."/>
            <person name="Shao H.Z."/>
            <person name="Wang X."/>
            <person name="Wang C.C."/>
            <person name="Yang T.C."/>
            <person name="Huo Q.B."/>
            <person name="Li W."/>
            <person name="Chen H.Y."/>
            <person name="Chen S.E."/>
            <person name="Zhou L.G."/>
            <person name="Ni X.B."/>
            <person name="Tian J.H."/>
            <person name="Sheng Y."/>
            <person name="Liu T."/>
            <person name="Pan Y.S."/>
            <person name="Xia L.Y."/>
            <person name="Li J."/>
            <person name="Zhao F."/>
            <person name="Cao W.C."/>
        </authorList>
    </citation>
    <scope>NUCLEOTIDE SEQUENCE [LARGE SCALE GENOMIC DNA]</scope>
    <source>
        <strain evidence="1">HaeL-2018</strain>
    </source>
</reference>
<name>A0A9J6GAS9_HAELO</name>
<organism evidence="1 2">
    <name type="scientific">Haemaphysalis longicornis</name>
    <name type="common">Bush tick</name>
    <dbReference type="NCBI Taxonomy" id="44386"/>
    <lineage>
        <taxon>Eukaryota</taxon>
        <taxon>Metazoa</taxon>
        <taxon>Ecdysozoa</taxon>
        <taxon>Arthropoda</taxon>
        <taxon>Chelicerata</taxon>
        <taxon>Arachnida</taxon>
        <taxon>Acari</taxon>
        <taxon>Parasitiformes</taxon>
        <taxon>Ixodida</taxon>
        <taxon>Ixodoidea</taxon>
        <taxon>Ixodidae</taxon>
        <taxon>Haemaphysalinae</taxon>
        <taxon>Haemaphysalis</taxon>
    </lineage>
</organism>
<dbReference type="AlphaFoldDB" id="A0A9J6GAS9"/>
<gene>
    <name evidence="1" type="ORF">HPB48_016698</name>
</gene>
<comment type="caution">
    <text evidence="1">The sequence shown here is derived from an EMBL/GenBank/DDBJ whole genome shotgun (WGS) entry which is preliminary data.</text>
</comment>
<sequence>MPVSRGTFELANSDKACGGVVLRKNLLHSLHVVKPNVDVAAVQTAKLWDGSGWKWDGWSGSVVTVLSGPGSCWNSKARPCTVAGFSVKGAVEDEAEAFALTGG</sequence>
<dbReference type="EMBL" id="JABSTR010000007">
    <property type="protein sequence ID" value="KAH9375502.1"/>
    <property type="molecule type" value="Genomic_DNA"/>
</dbReference>
<evidence type="ECO:0000313" key="1">
    <source>
        <dbReference type="EMBL" id="KAH9375502.1"/>
    </source>
</evidence>
<proteinExistence type="predicted"/>
<protein>
    <submittedName>
        <fullName evidence="1">Uncharacterized protein</fullName>
    </submittedName>
</protein>
<dbReference type="VEuPathDB" id="VectorBase:HLOH_050330"/>
<keyword evidence="2" id="KW-1185">Reference proteome</keyword>